<evidence type="ECO:0000256" key="1">
    <source>
        <dbReference type="SAM" id="Phobius"/>
    </source>
</evidence>
<evidence type="ECO:0000259" key="2">
    <source>
        <dbReference type="Pfam" id="PF02460"/>
    </source>
</evidence>
<comment type="caution">
    <text evidence="3">The sequence shown here is derived from an EMBL/GenBank/DDBJ whole genome shotgun (WGS) entry which is preliminary data.</text>
</comment>
<reference evidence="3 4" key="1">
    <citation type="submission" date="2019-10" db="EMBL/GenBank/DDBJ databases">
        <title>Assembly and Annotation for the nematode Trichostrongylus colubriformis.</title>
        <authorList>
            <person name="Martin J."/>
        </authorList>
    </citation>
    <scope>NUCLEOTIDE SEQUENCE [LARGE SCALE GENOMIC DNA]</scope>
    <source>
        <strain evidence="3">G859</strain>
        <tissue evidence="3">Whole worm</tissue>
    </source>
</reference>
<keyword evidence="4" id="KW-1185">Reference proteome</keyword>
<dbReference type="GO" id="GO:0016020">
    <property type="term" value="C:membrane"/>
    <property type="evidence" value="ECO:0007669"/>
    <property type="project" value="InterPro"/>
</dbReference>
<evidence type="ECO:0000313" key="4">
    <source>
        <dbReference type="Proteomes" id="UP001331761"/>
    </source>
</evidence>
<dbReference type="Pfam" id="PF02460">
    <property type="entry name" value="Patched"/>
    <property type="match status" value="1"/>
</dbReference>
<keyword evidence="1" id="KW-0812">Transmembrane</keyword>
<protein>
    <recommendedName>
        <fullName evidence="2">Patched domain-containing protein</fullName>
    </recommendedName>
</protein>
<dbReference type="AlphaFoldDB" id="A0AAN8FUD5"/>
<proteinExistence type="predicted"/>
<gene>
    <name evidence="3" type="ORF">GCK32_017822</name>
</gene>
<name>A0AAN8FUD5_TRICO</name>
<feature type="transmembrane region" description="Helical" evidence="1">
    <location>
        <begin position="36"/>
        <end position="62"/>
    </location>
</feature>
<dbReference type="InterPro" id="IPR003392">
    <property type="entry name" value="PTHD_SSD"/>
</dbReference>
<feature type="transmembrane region" description="Helical" evidence="1">
    <location>
        <begin position="12"/>
        <end position="30"/>
    </location>
</feature>
<organism evidence="3 4">
    <name type="scientific">Trichostrongylus colubriformis</name>
    <name type="common">Black scour worm</name>
    <dbReference type="NCBI Taxonomy" id="6319"/>
    <lineage>
        <taxon>Eukaryota</taxon>
        <taxon>Metazoa</taxon>
        <taxon>Ecdysozoa</taxon>
        <taxon>Nematoda</taxon>
        <taxon>Chromadorea</taxon>
        <taxon>Rhabditida</taxon>
        <taxon>Rhabditina</taxon>
        <taxon>Rhabditomorpha</taxon>
        <taxon>Strongyloidea</taxon>
        <taxon>Trichostrongylidae</taxon>
        <taxon>Trichostrongylus</taxon>
    </lineage>
</organism>
<dbReference type="EMBL" id="WIXE01002875">
    <property type="protein sequence ID" value="KAK5984435.1"/>
    <property type="molecule type" value="Genomic_DNA"/>
</dbReference>
<accession>A0AAN8FUD5</accession>
<dbReference type="Proteomes" id="UP001331761">
    <property type="component" value="Unassembled WGS sequence"/>
</dbReference>
<evidence type="ECO:0000313" key="3">
    <source>
        <dbReference type="EMBL" id="KAK5984435.1"/>
    </source>
</evidence>
<feature type="domain" description="Patched" evidence="2">
    <location>
        <begin position="1"/>
        <end position="60"/>
    </location>
</feature>
<keyword evidence="1" id="KW-1133">Transmembrane helix</keyword>
<keyword evidence="1" id="KW-0472">Membrane</keyword>
<sequence length="101" mass="11024">MKEVFSSTLPSLAIVSSTAIGLLAGGFFPIEEFAGLSVYLGVTVLFVYVYQIFFLSPVIAWCSPIETHRPLSQEASRSAKTHHQPWLDGVLSATSYPSTWA</sequence>